<dbReference type="GO" id="GO:0005506">
    <property type="term" value="F:iron ion binding"/>
    <property type="evidence" value="ECO:0007669"/>
    <property type="project" value="InterPro"/>
</dbReference>
<dbReference type="GO" id="GO:0016491">
    <property type="term" value="F:oxidoreductase activity"/>
    <property type="evidence" value="ECO:0007669"/>
    <property type="project" value="UniProtKB-KW"/>
</dbReference>
<dbReference type="PANTHER" id="PTHR11908">
    <property type="entry name" value="XANTHINE DEHYDROGENASE"/>
    <property type="match status" value="1"/>
</dbReference>
<dbReference type="EC" id="1.2.99.2" evidence="5"/>
<accession>A0A2P2C0R5</accession>
<organism evidence="5">
    <name type="scientific">metagenome</name>
    <dbReference type="NCBI Taxonomy" id="256318"/>
    <lineage>
        <taxon>unclassified sequences</taxon>
        <taxon>metagenomes</taxon>
    </lineage>
</organism>
<reference evidence="5" key="1">
    <citation type="submission" date="2015-08" db="EMBL/GenBank/DDBJ databases">
        <authorList>
            <person name="Babu N.S."/>
            <person name="Beckwith C.J."/>
            <person name="Beseler K.G."/>
            <person name="Brison A."/>
            <person name="Carone J.V."/>
            <person name="Caskin T.P."/>
            <person name="Diamond M."/>
            <person name="Durham M.E."/>
            <person name="Foxe J.M."/>
            <person name="Go M."/>
            <person name="Henderson B.A."/>
            <person name="Jones I.B."/>
            <person name="McGettigan J.A."/>
            <person name="Micheletti S.J."/>
            <person name="Nasrallah M.E."/>
            <person name="Ortiz D."/>
            <person name="Piller C.R."/>
            <person name="Privatt S.R."/>
            <person name="Schneider S.L."/>
            <person name="Sharp S."/>
            <person name="Smith T.C."/>
            <person name="Stanton J.D."/>
            <person name="Ullery H.E."/>
            <person name="Wilson R.J."/>
            <person name="Serrano M.G."/>
            <person name="Buck G."/>
            <person name="Lee V."/>
            <person name="Wang Y."/>
            <person name="Carvalho R."/>
            <person name="Voegtly L."/>
            <person name="Shi R."/>
            <person name="Duckworth R."/>
            <person name="Johnson A."/>
            <person name="Loviza R."/>
            <person name="Walstead R."/>
            <person name="Shah Z."/>
            <person name="Kiflezghi M."/>
            <person name="Wade K."/>
            <person name="Ball S.L."/>
            <person name="Bradley K.W."/>
            <person name="Asai D.J."/>
            <person name="Bowman C.A."/>
            <person name="Russell D.A."/>
            <person name="Pope W.H."/>
            <person name="Jacobs-Sera D."/>
            <person name="Hendrix R.W."/>
            <person name="Hatfull G.F."/>
        </authorList>
    </citation>
    <scope>NUCLEOTIDE SEQUENCE</scope>
</reference>
<dbReference type="SMART" id="SM01008">
    <property type="entry name" value="Ald_Xan_dh_C"/>
    <property type="match status" value="1"/>
</dbReference>
<dbReference type="InterPro" id="IPR008274">
    <property type="entry name" value="AldOxase/xan_DH_MoCoBD1"/>
</dbReference>
<dbReference type="SUPFAM" id="SSF56003">
    <property type="entry name" value="Molybdenum cofactor-binding domain"/>
    <property type="match status" value="1"/>
</dbReference>
<name>A0A2P2C0R5_9ZZZZ</name>
<dbReference type="EMBL" id="CZKA01000021">
    <property type="protein sequence ID" value="CUR55610.1"/>
    <property type="molecule type" value="Genomic_DNA"/>
</dbReference>
<sequence length="816" mass="87501">MTAVQEPVATKEIGRDRRRKEDQRLITGRTRWTDNLQLPGMLHLAMVRSPFAHAKITAINTDEAKAATNVVTVITGRDVAEEQGSLPNAWPITPDQVTPAHPPVAVDRVTFAGEIVAVVVARTAAEARDAAELVDVDYEELPAALDLKEAAEDKVLAHPDLGTNKSALWQFDSGAAGTGGDVNEAIEKARGDGVVIEREFRQQRLIPAFMEPRSVVVDPTGEQITMWSATQIPHVLRFLLAACLGIPEQKIRVIAPDVGGGFGGKLQTTPEEFIAMVLARRLGKPVKYTETRSESLVAAHHGRDQWQKLTLSAEKDGTVTGLKVELLADLGSYVSLIGGGVPVLGAFMFNAIYKFPAYHFSCQTVLTNKTWTDAYRGAGRPEATFGIERMMDELAVELDMEPLELRAKNWIKNTEFPFTTVAGLEYDSGNYEEATALAKEHFKYDELRAEQKARRESGDPIQLGIGISTFTEMCGLAPSRVLGSLDYGAGGWEHAEVRMLPTGKVEVVTGSSAHGQGHETAFSQIVADRLGVAFEDVEVLHGDTQVAPKGMDTYGSRSLVVGGEALVKAVDKVIEKAKPIAAHLLEASVDDIEFTGGRLGVRGTDKGMAIGEVALATFAAHNLPDGVEASLDSSATYDPINFNYPHGTHLCAMEVDTETGAVKMRKYTCVDDIGNIINPLIVSGQVHGGLVQGIAQALWEEAVYDSAGTLVSGSFVDYLVPTAADTISFDIDHRTTASLTNTLGTKGVGEAGTIASTPAVVNAVIDAVRQFGVKDIQMPCTPERVWKAIHASGEGGADPTTGEAMPHFDESEGGVQ</sequence>
<feature type="region of interest" description="Disordered" evidence="3">
    <location>
        <begin position="792"/>
        <end position="816"/>
    </location>
</feature>
<dbReference type="InterPro" id="IPR036856">
    <property type="entry name" value="Ald_Oxase/Xan_DH_a/b_sf"/>
</dbReference>
<protein>
    <submittedName>
        <fullName evidence="5">Aerobic-type carbon monoxide dehydrogenase, large subunit, molybdopterin-binding</fullName>
        <ecNumber evidence="5">1.2.99.2</ecNumber>
    </submittedName>
</protein>
<evidence type="ECO:0000256" key="2">
    <source>
        <dbReference type="ARBA" id="ARBA00023002"/>
    </source>
</evidence>
<dbReference type="InterPro" id="IPR016208">
    <property type="entry name" value="Ald_Oxase/xanthine_DH-like"/>
</dbReference>
<dbReference type="Pfam" id="PF02738">
    <property type="entry name" value="MoCoBD_1"/>
    <property type="match status" value="1"/>
</dbReference>
<keyword evidence="1" id="KW-0500">Molybdenum</keyword>
<feature type="domain" description="Aldehyde oxidase/xanthine dehydrogenase a/b hammerhead" evidence="4">
    <location>
        <begin position="27"/>
        <end position="142"/>
    </location>
</feature>
<evidence type="ECO:0000256" key="3">
    <source>
        <dbReference type="SAM" id="MobiDB-lite"/>
    </source>
</evidence>
<dbReference type="SUPFAM" id="SSF54665">
    <property type="entry name" value="CO dehydrogenase molybdoprotein N-domain-like"/>
    <property type="match status" value="1"/>
</dbReference>
<proteinExistence type="predicted"/>
<gene>
    <name evidence="5" type="primary">coxL</name>
    <name evidence="5" type="ORF">NOCA2280052</name>
</gene>
<dbReference type="AlphaFoldDB" id="A0A2P2C0R5"/>
<dbReference type="Gene3D" id="3.90.1170.50">
    <property type="entry name" value="Aldehyde oxidase/xanthine dehydrogenase, a/b hammerhead"/>
    <property type="match status" value="1"/>
</dbReference>
<evidence type="ECO:0000256" key="1">
    <source>
        <dbReference type="ARBA" id="ARBA00022505"/>
    </source>
</evidence>
<dbReference type="FunFam" id="3.30.365.10:FF:000001">
    <property type="entry name" value="Xanthine dehydrogenase oxidase"/>
    <property type="match status" value="1"/>
</dbReference>
<keyword evidence="2 5" id="KW-0560">Oxidoreductase</keyword>
<dbReference type="Gene3D" id="3.30.365.10">
    <property type="entry name" value="Aldehyde oxidase/xanthine dehydrogenase, molybdopterin binding domain"/>
    <property type="match status" value="4"/>
</dbReference>
<feature type="compositionally biased region" description="Basic and acidic residues" evidence="3">
    <location>
        <begin position="12"/>
        <end position="21"/>
    </location>
</feature>
<feature type="region of interest" description="Disordered" evidence="3">
    <location>
        <begin position="1"/>
        <end position="21"/>
    </location>
</feature>
<evidence type="ECO:0000313" key="5">
    <source>
        <dbReference type="EMBL" id="CUR55610.1"/>
    </source>
</evidence>
<dbReference type="Pfam" id="PF01315">
    <property type="entry name" value="Ald_Xan_dh_C"/>
    <property type="match status" value="1"/>
</dbReference>
<dbReference type="PANTHER" id="PTHR11908:SF132">
    <property type="entry name" value="ALDEHYDE OXIDASE 1-RELATED"/>
    <property type="match status" value="1"/>
</dbReference>
<evidence type="ECO:0000259" key="4">
    <source>
        <dbReference type="SMART" id="SM01008"/>
    </source>
</evidence>
<dbReference type="InterPro" id="IPR000674">
    <property type="entry name" value="Ald_Oxase/Xan_DH_a/b"/>
</dbReference>
<dbReference type="InterPro" id="IPR037165">
    <property type="entry name" value="AldOxase/xan_DH_Mopterin-bd_sf"/>
</dbReference>
<dbReference type="Pfam" id="PF20256">
    <property type="entry name" value="MoCoBD_2"/>
    <property type="match status" value="1"/>
</dbReference>
<dbReference type="InterPro" id="IPR046867">
    <property type="entry name" value="AldOxase/xan_DH_MoCoBD2"/>
</dbReference>